<feature type="domain" description="Thiolase N-terminal" evidence="7">
    <location>
        <begin position="44"/>
        <end position="284"/>
    </location>
</feature>
<organism evidence="9 10">
    <name type="scientific">Rhodotorula paludigena</name>
    <dbReference type="NCBI Taxonomy" id="86838"/>
    <lineage>
        <taxon>Eukaryota</taxon>
        <taxon>Fungi</taxon>
        <taxon>Dikarya</taxon>
        <taxon>Basidiomycota</taxon>
        <taxon>Pucciniomycotina</taxon>
        <taxon>Microbotryomycetes</taxon>
        <taxon>Sporidiobolales</taxon>
        <taxon>Sporidiobolaceae</taxon>
        <taxon>Rhodotorula</taxon>
    </lineage>
</organism>
<dbReference type="InterPro" id="IPR020616">
    <property type="entry name" value="Thiolase_N"/>
</dbReference>
<dbReference type="PROSITE" id="PS00098">
    <property type="entry name" value="THIOLASE_1"/>
    <property type="match status" value="1"/>
</dbReference>
<dbReference type="InterPro" id="IPR020617">
    <property type="entry name" value="Thiolase_C"/>
</dbReference>
<comment type="similarity">
    <text evidence="1 5">Belongs to the thiolase-like superfamily. Thiolase family.</text>
</comment>
<keyword evidence="10" id="KW-1185">Reference proteome</keyword>
<evidence type="ECO:0000256" key="2">
    <source>
        <dbReference type="ARBA" id="ARBA00022679"/>
    </source>
</evidence>
<keyword evidence="3 5" id="KW-0012">Acyltransferase</keyword>
<dbReference type="InterPro" id="IPR002155">
    <property type="entry name" value="Thiolase"/>
</dbReference>
<dbReference type="AlphaFoldDB" id="A0AAV5GF93"/>
<dbReference type="PANTHER" id="PTHR18919:SF107">
    <property type="entry name" value="ACETYL-COA ACETYLTRANSFERASE, CYTOSOLIC"/>
    <property type="match status" value="1"/>
</dbReference>
<dbReference type="InterPro" id="IPR020615">
    <property type="entry name" value="Thiolase_acyl_enz_int_AS"/>
</dbReference>
<dbReference type="SUPFAM" id="SSF53901">
    <property type="entry name" value="Thiolase-like"/>
    <property type="match status" value="2"/>
</dbReference>
<dbReference type="GO" id="GO:0005739">
    <property type="term" value="C:mitochondrion"/>
    <property type="evidence" value="ECO:0007669"/>
    <property type="project" value="TreeGrafter"/>
</dbReference>
<evidence type="ECO:0000259" key="7">
    <source>
        <dbReference type="Pfam" id="PF00108"/>
    </source>
</evidence>
<protein>
    <submittedName>
        <fullName evidence="9">Uncharacterized protein</fullName>
    </submittedName>
</protein>
<dbReference type="PROSITE" id="PS00737">
    <property type="entry name" value="THIOLASE_2"/>
    <property type="match status" value="1"/>
</dbReference>
<dbReference type="EMBL" id="BQKY01000001">
    <property type="protein sequence ID" value="GJN87308.1"/>
    <property type="molecule type" value="Genomic_DNA"/>
</dbReference>
<feature type="active site" description="Proton acceptor" evidence="4">
    <location>
        <position position="371"/>
    </location>
</feature>
<dbReference type="Proteomes" id="UP001342314">
    <property type="component" value="Unassembled WGS sequence"/>
</dbReference>
<evidence type="ECO:0000256" key="4">
    <source>
        <dbReference type="PIRSR" id="PIRSR000429-1"/>
    </source>
</evidence>
<evidence type="ECO:0000313" key="10">
    <source>
        <dbReference type="Proteomes" id="UP001342314"/>
    </source>
</evidence>
<dbReference type="InterPro" id="IPR020613">
    <property type="entry name" value="Thiolase_CS"/>
</dbReference>
<sequence>MAVYIASARRTAFGAFGGALKSLTASQARPPRPRTPRRAADAPHSAHRSQLGGHAAKAALQDLPEGTQVDSVIFGQVLYSDPSAAYLARHVGHLAGVPVDVPALTVNRLCGSGFQAVINAAQEIKLGEANVVLTGGTDNMSLSPYTLSGSSRFGNKYGVDLKLEDSLAQALTDRVPNPTTAENLAKKYGITRQQCDEYALQSQKRWKEGLDAGAFAAEITPVSLPPKKRGGEPISFSQDEHPRPQATLEQLAKLPPVFAKDGTVTAGNASGICDGAAANVVVSDEAIKRYGIKPLAKVVAYHVNAVEPTVMGIGPVEGIRGVLKKAGMTIDDIDLFDVNEAFAAQWLAVQKELGLPNEKSNVNGGAIALGHPLAASGARITNNLVHNLHRLNKRFAIGSACIGGGQATTILFERV</sequence>
<dbReference type="FunFam" id="3.40.47.10:FF:000010">
    <property type="entry name" value="Acetyl-CoA acetyltransferase (Thiolase)"/>
    <property type="match status" value="1"/>
</dbReference>
<evidence type="ECO:0000256" key="6">
    <source>
        <dbReference type="SAM" id="MobiDB-lite"/>
    </source>
</evidence>
<dbReference type="PANTHER" id="PTHR18919">
    <property type="entry name" value="ACETYL-COA C-ACYLTRANSFERASE"/>
    <property type="match status" value="1"/>
</dbReference>
<dbReference type="PIRSF" id="PIRSF000429">
    <property type="entry name" value="Ac-CoA_Ac_transf"/>
    <property type="match status" value="1"/>
</dbReference>
<dbReference type="NCBIfam" id="TIGR01930">
    <property type="entry name" value="AcCoA-C-Actrans"/>
    <property type="match status" value="1"/>
</dbReference>
<accession>A0AAV5GF93</accession>
<feature type="region of interest" description="Disordered" evidence="6">
    <location>
        <begin position="25"/>
        <end position="54"/>
    </location>
</feature>
<evidence type="ECO:0000259" key="8">
    <source>
        <dbReference type="Pfam" id="PF02803"/>
    </source>
</evidence>
<dbReference type="Pfam" id="PF02803">
    <property type="entry name" value="Thiolase_C"/>
    <property type="match status" value="1"/>
</dbReference>
<evidence type="ECO:0000256" key="1">
    <source>
        <dbReference type="ARBA" id="ARBA00010982"/>
    </source>
</evidence>
<evidence type="ECO:0000256" key="5">
    <source>
        <dbReference type="RuleBase" id="RU003557"/>
    </source>
</evidence>
<dbReference type="Pfam" id="PF00108">
    <property type="entry name" value="Thiolase_N"/>
    <property type="match status" value="1"/>
</dbReference>
<evidence type="ECO:0000313" key="9">
    <source>
        <dbReference type="EMBL" id="GJN87308.1"/>
    </source>
</evidence>
<feature type="domain" description="Thiolase C-terminal" evidence="8">
    <location>
        <begin position="293"/>
        <end position="414"/>
    </location>
</feature>
<name>A0AAV5GF93_9BASI</name>
<dbReference type="Gene3D" id="3.40.47.10">
    <property type="match status" value="1"/>
</dbReference>
<gene>
    <name evidence="9" type="ORF">Rhopal_000256-T1</name>
</gene>
<dbReference type="CDD" id="cd00751">
    <property type="entry name" value="thiolase"/>
    <property type="match status" value="1"/>
</dbReference>
<keyword evidence="2 5" id="KW-0808">Transferase</keyword>
<feature type="active site" description="Acyl-thioester intermediate" evidence="4">
    <location>
        <position position="110"/>
    </location>
</feature>
<dbReference type="GO" id="GO:0003985">
    <property type="term" value="F:acetyl-CoA C-acetyltransferase activity"/>
    <property type="evidence" value="ECO:0007669"/>
    <property type="project" value="TreeGrafter"/>
</dbReference>
<comment type="caution">
    <text evidence="9">The sequence shown here is derived from an EMBL/GenBank/DDBJ whole genome shotgun (WGS) entry which is preliminary data.</text>
</comment>
<dbReference type="GO" id="GO:0006635">
    <property type="term" value="P:fatty acid beta-oxidation"/>
    <property type="evidence" value="ECO:0007669"/>
    <property type="project" value="TreeGrafter"/>
</dbReference>
<reference evidence="9 10" key="1">
    <citation type="submission" date="2021-12" db="EMBL/GenBank/DDBJ databases">
        <title>High titer production of polyol ester of fatty acids by Rhodotorula paludigena BS15 towards product separation-free biomass refinery.</title>
        <authorList>
            <person name="Mano J."/>
            <person name="Ono H."/>
            <person name="Tanaka T."/>
            <person name="Naito K."/>
            <person name="Sushida H."/>
            <person name="Ike M."/>
            <person name="Tokuyasu K."/>
            <person name="Kitaoka M."/>
        </authorList>
    </citation>
    <scope>NUCLEOTIDE SEQUENCE [LARGE SCALE GENOMIC DNA]</scope>
    <source>
        <strain evidence="9 10">BS15</strain>
    </source>
</reference>
<evidence type="ECO:0000256" key="3">
    <source>
        <dbReference type="ARBA" id="ARBA00023315"/>
    </source>
</evidence>
<feature type="active site" description="Proton acceptor" evidence="4">
    <location>
        <position position="401"/>
    </location>
</feature>
<proteinExistence type="inferred from homology"/>
<dbReference type="InterPro" id="IPR016039">
    <property type="entry name" value="Thiolase-like"/>
</dbReference>